<dbReference type="InterPro" id="IPR020846">
    <property type="entry name" value="MFS_dom"/>
</dbReference>
<evidence type="ECO:0000256" key="7">
    <source>
        <dbReference type="SAM" id="Phobius"/>
    </source>
</evidence>
<dbReference type="EMBL" id="CP076607">
    <property type="protein sequence ID" value="QWU18267.1"/>
    <property type="molecule type" value="Genomic_DNA"/>
</dbReference>
<dbReference type="CDD" id="cd06173">
    <property type="entry name" value="MFS_MefA_like"/>
    <property type="match status" value="1"/>
</dbReference>
<feature type="transmembrane region" description="Helical" evidence="7">
    <location>
        <begin position="12"/>
        <end position="34"/>
    </location>
</feature>
<feature type="transmembrane region" description="Helical" evidence="7">
    <location>
        <begin position="224"/>
        <end position="244"/>
    </location>
</feature>
<keyword evidence="5 7" id="KW-1133">Transmembrane helix</keyword>
<dbReference type="PROSITE" id="PS50850">
    <property type="entry name" value="MFS"/>
    <property type="match status" value="1"/>
</dbReference>
<evidence type="ECO:0000256" key="6">
    <source>
        <dbReference type="ARBA" id="ARBA00023136"/>
    </source>
</evidence>
<dbReference type="PANTHER" id="PTHR23513:SF6">
    <property type="entry name" value="MAJOR FACILITATOR SUPERFAMILY ASSOCIATED DOMAIN-CONTAINING PROTEIN"/>
    <property type="match status" value="1"/>
</dbReference>
<dbReference type="PANTHER" id="PTHR23513">
    <property type="entry name" value="INTEGRAL MEMBRANE EFFLUX PROTEIN-RELATED"/>
    <property type="match status" value="1"/>
</dbReference>
<evidence type="ECO:0000256" key="3">
    <source>
        <dbReference type="ARBA" id="ARBA00022475"/>
    </source>
</evidence>
<reference evidence="9 10" key="1">
    <citation type="submission" date="2021-06" db="EMBL/GenBank/DDBJ databases">
        <title>Whole genome sequence of Paenibacillus sophorae DSM23020 for comparative genomics.</title>
        <authorList>
            <person name="Kim M.-J."/>
            <person name="Lee G."/>
            <person name="Shin J.-H."/>
        </authorList>
    </citation>
    <scope>NUCLEOTIDE SEQUENCE [LARGE SCALE GENOMIC DNA]</scope>
    <source>
        <strain evidence="9 10">DSM 23020</strain>
    </source>
</reference>
<name>A0ABX8HKJ7_9BACL</name>
<dbReference type="RefSeq" id="WP_090834011.1">
    <property type="nucleotide sequence ID" value="NZ_FODH01000004.1"/>
</dbReference>
<feature type="transmembrane region" description="Helical" evidence="7">
    <location>
        <begin position="54"/>
        <end position="74"/>
    </location>
</feature>
<organism evidence="9 10">
    <name type="scientific">Paenibacillus sophorae</name>
    <dbReference type="NCBI Taxonomy" id="1333845"/>
    <lineage>
        <taxon>Bacteria</taxon>
        <taxon>Bacillati</taxon>
        <taxon>Bacillota</taxon>
        <taxon>Bacilli</taxon>
        <taxon>Bacillales</taxon>
        <taxon>Paenibacillaceae</taxon>
        <taxon>Paenibacillus</taxon>
    </lineage>
</organism>
<feature type="transmembrane region" description="Helical" evidence="7">
    <location>
        <begin position="310"/>
        <end position="328"/>
    </location>
</feature>
<keyword evidence="4 7" id="KW-0812">Transmembrane</keyword>
<dbReference type="Proteomes" id="UP000683429">
    <property type="component" value="Chromosome"/>
</dbReference>
<evidence type="ECO:0000256" key="1">
    <source>
        <dbReference type="ARBA" id="ARBA00004651"/>
    </source>
</evidence>
<sequence length="408" mass="42669">MNRITVIPSRKSLYAAIGPLIAAYSLASLGSYIFDIGIIVELYRMTGSPAAVGGYFIIQFLPSLLLTPVIGTFIDRWSRKRILLLTNLMRAMTVGILLIHLSIETIYLAAVLLGICDEIYAATANAIGPELAGPQDIPRFNSLLSAADSINLIVGPAIAGLCVSLGGIGTSIGVDAAVFALAALLVLPMPYKPQRKASAKAGFLEEMKEGLRIVAGEPVVKRMLLIWALLLAGVGSTGSLVVAFVSRTMGLPADRYGWVMAFQGAGIIAGSVWIMSRKRAPDPSRLIPFGMAAIGAGLLAVSAADRMAAILGAYLLIGLGAAAAPNGIRSTLQKELAPAVLGRVFTSVRFVVNSVRTLSIAAASFLAGITGMRIIFAAAALCVLLGGAAAYAGRKRRTAGLHVERRKP</sequence>
<feature type="transmembrane region" description="Helical" evidence="7">
    <location>
        <begin position="348"/>
        <end position="368"/>
    </location>
</feature>
<protein>
    <submittedName>
        <fullName evidence="9">MFS transporter</fullName>
    </submittedName>
</protein>
<evidence type="ECO:0000256" key="2">
    <source>
        <dbReference type="ARBA" id="ARBA00022448"/>
    </source>
</evidence>
<feature type="transmembrane region" description="Helical" evidence="7">
    <location>
        <begin position="256"/>
        <end position="274"/>
    </location>
</feature>
<dbReference type="Gene3D" id="1.20.1250.20">
    <property type="entry name" value="MFS general substrate transporter like domains"/>
    <property type="match status" value="1"/>
</dbReference>
<feature type="transmembrane region" description="Helical" evidence="7">
    <location>
        <begin position="286"/>
        <end position="304"/>
    </location>
</feature>
<dbReference type="Pfam" id="PF07690">
    <property type="entry name" value="MFS_1"/>
    <property type="match status" value="1"/>
</dbReference>
<keyword evidence="10" id="KW-1185">Reference proteome</keyword>
<dbReference type="InterPro" id="IPR036259">
    <property type="entry name" value="MFS_trans_sf"/>
</dbReference>
<keyword evidence="6 7" id="KW-0472">Membrane</keyword>
<dbReference type="SUPFAM" id="SSF103473">
    <property type="entry name" value="MFS general substrate transporter"/>
    <property type="match status" value="1"/>
</dbReference>
<feature type="transmembrane region" description="Helical" evidence="7">
    <location>
        <begin position="374"/>
        <end position="392"/>
    </location>
</feature>
<evidence type="ECO:0000259" key="8">
    <source>
        <dbReference type="PROSITE" id="PS50850"/>
    </source>
</evidence>
<accession>A0ABX8HKJ7</accession>
<keyword evidence="2" id="KW-0813">Transport</keyword>
<feature type="transmembrane region" description="Helical" evidence="7">
    <location>
        <begin position="94"/>
        <end position="115"/>
    </location>
</feature>
<feature type="domain" description="Major facilitator superfamily (MFS) profile" evidence="8">
    <location>
        <begin position="11"/>
        <end position="398"/>
    </location>
</feature>
<evidence type="ECO:0000313" key="10">
    <source>
        <dbReference type="Proteomes" id="UP000683429"/>
    </source>
</evidence>
<proteinExistence type="predicted"/>
<evidence type="ECO:0000313" key="9">
    <source>
        <dbReference type="EMBL" id="QWU18267.1"/>
    </source>
</evidence>
<feature type="transmembrane region" description="Helical" evidence="7">
    <location>
        <begin position="158"/>
        <end position="187"/>
    </location>
</feature>
<gene>
    <name evidence="9" type="ORF">KP014_10180</name>
</gene>
<evidence type="ECO:0000256" key="4">
    <source>
        <dbReference type="ARBA" id="ARBA00022692"/>
    </source>
</evidence>
<dbReference type="InterPro" id="IPR011701">
    <property type="entry name" value="MFS"/>
</dbReference>
<evidence type="ECO:0000256" key="5">
    <source>
        <dbReference type="ARBA" id="ARBA00022989"/>
    </source>
</evidence>
<comment type="subcellular location">
    <subcellularLocation>
        <location evidence="1">Cell membrane</location>
        <topology evidence="1">Multi-pass membrane protein</topology>
    </subcellularLocation>
</comment>
<keyword evidence="3" id="KW-1003">Cell membrane</keyword>